<protein>
    <submittedName>
        <fullName evidence="4">Uncharacterized protein</fullName>
    </submittedName>
</protein>
<accession>A0ABR3YVL4</accession>
<dbReference type="Proteomes" id="UP001583186">
    <property type="component" value="Unassembled WGS sequence"/>
</dbReference>
<evidence type="ECO:0000256" key="2">
    <source>
        <dbReference type="ARBA" id="ARBA00022857"/>
    </source>
</evidence>
<dbReference type="Gene3D" id="3.40.50.720">
    <property type="entry name" value="NAD(P)-binding Rossmann-like Domain"/>
    <property type="match status" value="1"/>
</dbReference>
<reference evidence="4 5" key="1">
    <citation type="journal article" date="2024" name="IMA Fungus">
        <title>IMA Genome - F19 : A genome assembly and annotation guide to empower mycologists, including annotated draft genome sequences of Ceratocystis pirilliformis, Diaporthe australafricana, Fusarium ophioides, Paecilomyces lecythidis, and Sporothrix stenoceras.</title>
        <authorList>
            <person name="Aylward J."/>
            <person name="Wilson A.M."/>
            <person name="Visagie C.M."/>
            <person name="Spraker J."/>
            <person name="Barnes I."/>
            <person name="Buitendag C."/>
            <person name="Ceriani C."/>
            <person name="Del Mar Angel L."/>
            <person name="du Plessis D."/>
            <person name="Fuchs T."/>
            <person name="Gasser K."/>
            <person name="Kramer D."/>
            <person name="Li W."/>
            <person name="Munsamy K."/>
            <person name="Piso A."/>
            <person name="Price J.L."/>
            <person name="Sonnekus B."/>
            <person name="Thomas C."/>
            <person name="van der Nest A."/>
            <person name="van Dijk A."/>
            <person name="van Heerden A."/>
            <person name="van Vuuren N."/>
            <person name="Yilmaz N."/>
            <person name="Duong T.A."/>
            <person name="van der Merwe N.A."/>
            <person name="Wingfield M.J."/>
            <person name="Wingfield B.D."/>
        </authorList>
    </citation>
    <scope>NUCLEOTIDE SEQUENCE [LARGE SCALE GENOMIC DNA]</scope>
    <source>
        <strain evidence="4 5">CMW 5346</strain>
    </source>
</reference>
<organism evidence="4 5">
    <name type="scientific">Sporothrix stenoceras</name>
    <dbReference type="NCBI Taxonomy" id="5173"/>
    <lineage>
        <taxon>Eukaryota</taxon>
        <taxon>Fungi</taxon>
        <taxon>Dikarya</taxon>
        <taxon>Ascomycota</taxon>
        <taxon>Pezizomycotina</taxon>
        <taxon>Sordariomycetes</taxon>
        <taxon>Sordariomycetidae</taxon>
        <taxon>Ophiostomatales</taxon>
        <taxon>Ophiostomataceae</taxon>
        <taxon>Sporothrix</taxon>
    </lineage>
</organism>
<keyword evidence="2" id="KW-0521">NADP</keyword>
<dbReference type="InterPro" id="IPR020904">
    <property type="entry name" value="Sc_DH/Rdtase_CS"/>
</dbReference>
<keyword evidence="5" id="KW-1185">Reference proteome</keyword>
<dbReference type="PROSITE" id="PS00061">
    <property type="entry name" value="ADH_SHORT"/>
    <property type="match status" value="1"/>
</dbReference>
<dbReference type="PANTHER" id="PTHR42760">
    <property type="entry name" value="SHORT-CHAIN DEHYDROGENASES/REDUCTASES FAMILY MEMBER"/>
    <property type="match status" value="1"/>
</dbReference>
<comment type="caution">
    <text evidence="4">The sequence shown here is derived from an EMBL/GenBank/DDBJ whole genome shotgun (WGS) entry which is preliminary data.</text>
</comment>
<dbReference type="PRINTS" id="PR00081">
    <property type="entry name" value="GDHRDH"/>
</dbReference>
<gene>
    <name evidence="4" type="ORF">Sste5346_007281</name>
</gene>
<evidence type="ECO:0000313" key="4">
    <source>
        <dbReference type="EMBL" id="KAL1891937.1"/>
    </source>
</evidence>
<keyword evidence="3" id="KW-0560">Oxidoreductase</keyword>
<evidence type="ECO:0000256" key="3">
    <source>
        <dbReference type="ARBA" id="ARBA00023002"/>
    </source>
</evidence>
<comment type="similarity">
    <text evidence="1">Belongs to the short-chain dehydrogenases/reductases (SDR) family.</text>
</comment>
<dbReference type="PRINTS" id="PR00080">
    <property type="entry name" value="SDRFAMILY"/>
</dbReference>
<dbReference type="PANTHER" id="PTHR42760:SF115">
    <property type="entry name" value="3-OXOACYL-[ACYL-CARRIER-PROTEIN] REDUCTASE FABG"/>
    <property type="match status" value="1"/>
</dbReference>
<evidence type="ECO:0000313" key="5">
    <source>
        <dbReference type="Proteomes" id="UP001583186"/>
    </source>
</evidence>
<evidence type="ECO:0000256" key="1">
    <source>
        <dbReference type="ARBA" id="ARBA00006484"/>
    </source>
</evidence>
<dbReference type="Pfam" id="PF13561">
    <property type="entry name" value="adh_short_C2"/>
    <property type="match status" value="1"/>
</dbReference>
<dbReference type="SUPFAM" id="SSF51735">
    <property type="entry name" value="NAD(P)-binding Rossmann-fold domains"/>
    <property type="match status" value="1"/>
</dbReference>
<dbReference type="InterPro" id="IPR002347">
    <property type="entry name" value="SDR_fam"/>
</dbReference>
<sequence length="278" mass="29147">MAPKTLSIFSLEGKNCVVTGGAGGLGREVMSAFALSGANCACVDLNLEACNAAIADVRAHVQKEGGFEAPAEAFRAYAGNATDEPDVEKTVAQIAADFGGRIDVLVTCAGICVDAGAEDVDLATWRKVIAVNLDGTYLFARNVGKVMLAAKTKGSMVFVSSAAAAHPPRPQAQASYNASKSAVNALTVSLATEWAARGIRVNSFSPGFMVTPLMASQTGKTSHDEPLTPRQQEWLTQIPLGRFANPEEHRGTLVWMASDASSYLTGANIVSDGGWVHW</sequence>
<name>A0ABR3YVL4_9PEZI</name>
<dbReference type="EMBL" id="JAWCUI010000048">
    <property type="protein sequence ID" value="KAL1891937.1"/>
    <property type="molecule type" value="Genomic_DNA"/>
</dbReference>
<proteinExistence type="inferred from homology"/>
<dbReference type="InterPro" id="IPR036291">
    <property type="entry name" value="NAD(P)-bd_dom_sf"/>
</dbReference>